<dbReference type="EMBL" id="LUUK01000064">
    <property type="protein sequence ID" value="OAI23267.1"/>
    <property type="molecule type" value="Genomic_DNA"/>
</dbReference>
<keyword evidence="2" id="KW-1185">Reference proteome</keyword>
<reference evidence="2" key="1">
    <citation type="submission" date="2016-03" db="EMBL/GenBank/DDBJ databases">
        <authorList>
            <person name="Heylen K."/>
            <person name="De Vos P."/>
            <person name="Vekeman B."/>
        </authorList>
    </citation>
    <scope>NUCLEOTIDE SEQUENCE [LARGE SCALE GENOMIC DNA]</scope>
    <source>
        <strain evidence="2">R-45383</strain>
    </source>
</reference>
<dbReference type="Proteomes" id="UP000077628">
    <property type="component" value="Unassembled WGS sequence"/>
</dbReference>
<dbReference type="InterPro" id="IPR009858">
    <property type="entry name" value="DUF1415"/>
</dbReference>
<organism evidence="1 2">
    <name type="scientific">Methylomonas koyamae</name>
    <dbReference type="NCBI Taxonomy" id="702114"/>
    <lineage>
        <taxon>Bacteria</taxon>
        <taxon>Pseudomonadati</taxon>
        <taxon>Pseudomonadota</taxon>
        <taxon>Gammaproteobacteria</taxon>
        <taxon>Methylococcales</taxon>
        <taxon>Methylococcaceae</taxon>
        <taxon>Methylomonas</taxon>
    </lineage>
</organism>
<dbReference type="Pfam" id="PF07209">
    <property type="entry name" value="DUF1415"/>
    <property type="match status" value="1"/>
</dbReference>
<dbReference type="STRING" id="702114.A1355_21905"/>
<dbReference type="OrthoDB" id="277390at2"/>
<accession>A0A177NYX0</accession>
<sequence length="183" mass="21089">MTEHPAITATRRWLEHFVIAYDICPFARREHQRGSIRYRLVAGNSLEFALETLISECLHLDAEPETETTLLIFNEDFQNFDDFLDLLAIAEQLLSDQDYEGIYQLASFHPDYCFDRVDAEDAANYTNRAPFPMLHLIREASIAAALAHYAHPETIPERNIALTRRMGVEKLRDILAGCFQDLE</sequence>
<dbReference type="AlphaFoldDB" id="A0A177NYX0"/>
<protein>
    <recommendedName>
        <fullName evidence="3">DUF1415 domain-containing protein</fullName>
    </recommendedName>
</protein>
<evidence type="ECO:0000313" key="2">
    <source>
        <dbReference type="Proteomes" id="UP000077628"/>
    </source>
</evidence>
<name>A0A177NYX0_9GAMM</name>
<evidence type="ECO:0000313" key="1">
    <source>
        <dbReference type="EMBL" id="OAI23267.1"/>
    </source>
</evidence>
<gene>
    <name evidence="1" type="ORF">A1355_21905</name>
</gene>
<dbReference type="RefSeq" id="WP_064026023.1">
    <property type="nucleotide sequence ID" value="NZ_LUUK01000064.1"/>
</dbReference>
<evidence type="ECO:0008006" key="3">
    <source>
        <dbReference type="Google" id="ProtNLM"/>
    </source>
</evidence>
<comment type="caution">
    <text evidence="1">The sequence shown here is derived from an EMBL/GenBank/DDBJ whole genome shotgun (WGS) entry which is preliminary data.</text>
</comment>
<proteinExistence type="predicted"/>